<keyword evidence="8" id="KW-0150">Chloroplast</keyword>
<keyword evidence="2 7" id="KW-0699">rRNA-binding</keyword>
<evidence type="ECO:0000256" key="2">
    <source>
        <dbReference type="ARBA" id="ARBA00022730"/>
    </source>
</evidence>
<dbReference type="InterPro" id="IPR013025">
    <property type="entry name" value="Ribosomal_uL23-like"/>
</dbReference>
<keyword evidence="4 7" id="KW-0689">Ribosomal protein</keyword>
<dbReference type="EMBL" id="MT117916">
    <property type="protein sequence ID" value="QJH88322.1"/>
    <property type="molecule type" value="Genomic_DNA"/>
</dbReference>
<dbReference type="InterPro" id="IPR012677">
    <property type="entry name" value="Nucleotide-bd_a/b_plait_sf"/>
</dbReference>
<dbReference type="NCBIfam" id="NF004368">
    <property type="entry name" value="PRK05738.3-4"/>
    <property type="match status" value="1"/>
</dbReference>
<keyword evidence="3 7" id="KW-0694">RNA-binding</keyword>
<proteinExistence type="inferred from homology"/>
<comment type="subunit">
    <text evidence="7">Part of the 50S ribosomal subunit.</text>
</comment>
<evidence type="ECO:0000313" key="8">
    <source>
        <dbReference type="EMBL" id="QJH88322.1"/>
    </source>
</evidence>
<evidence type="ECO:0000256" key="3">
    <source>
        <dbReference type="ARBA" id="ARBA00022884"/>
    </source>
</evidence>
<comment type="function">
    <text evidence="7">Binds to 23S rRNA.</text>
</comment>
<keyword evidence="8" id="KW-0934">Plastid</keyword>
<comment type="similarity">
    <text evidence="1 7">Belongs to the universal ribosomal protein uL23 family.</text>
</comment>
<dbReference type="SUPFAM" id="SSF54189">
    <property type="entry name" value="Ribosomal proteins S24e, L23 and L15e"/>
    <property type="match status" value="1"/>
</dbReference>
<dbReference type="GO" id="GO:0006412">
    <property type="term" value="P:translation"/>
    <property type="evidence" value="ECO:0007669"/>
    <property type="project" value="UniProtKB-UniRule"/>
</dbReference>
<dbReference type="InterPro" id="IPR012678">
    <property type="entry name" value="Ribosomal_uL23/eL15/eS24_sf"/>
</dbReference>
<dbReference type="GO" id="GO:0009507">
    <property type="term" value="C:chloroplast"/>
    <property type="evidence" value="ECO:0007669"/>
    <property type="project" value="UniProtKB-SubCell"/>
</dbReference>
<dbReference type="AlphaFoldDB" id="A0A6M3WW48"/>
<dbReference type="GO" id="GO:1990904">
    <property type="term" value="C:ribonucleoprotein complex"/>
    <property type="evidence" value="ECO:0007669"/>
    <property type="project" value="UniProtKB-KW"/>
</dbReference>
<dbReference type="GO" id="GO:0005840">
    <property type="term" value="C:ribosome"/>
    <property type="evidence" value="ECO:0007669"/>
    <property type="project" value="UniProtKB-KW"/>
</dbReference>
<keyword evidence="5 7" id="KW-0687">Ribonucleoprotein</keyword>
<protein>
    <recommendedName>
        <fullName evidence="6 7">Large ribosomal subunit protein uL23c</fullName>
    </recommendedName>
</protein>
<dbReference type="GO" id="GO:0019843">
    <property type="term" value="F:rRNA binding"/>
    <property type="evidence" value="ECO:0007669"/>
    <property type="project" value="UniProtKB-UniRule"/>
</dbReference>
<evidence type="ECO:0000256" key="6">
    <source>
        <dbReference type="ARBA" id="ARBA00035287"/>
    </source>
</evidence>
<dbReference type="Pfam" id="PF00276">
    <property type="entry name" value="Ribosomal_L23"/>
    <property type="match status" value="1"/>
</dbReference>
<evidence type="ECO:0000256" key="7">
    <source>
        <dbReference type="HAMAP-Rule" id="MF_01369"/>
    </source>
</evidence>
<organism evidence="8">
    <name type="scientific">Pterocladia lucida</name>
    <name type="common">Red seaweed</name>
    <name type="synonym">Fucus lucidus</name>
    <dbReference type="NCBI Taxonomy" id="31408"/>
    <lineage>
        <taxon>Eukaryota</taxon>
        <taxon>Rhodophyta</taxon>
        <taxon>Florideophyceae</taxon>
        <taxon>Rhodymeniophycidae</taxon>
        <taxon>Gelidiales</taxon>
        <taxon>Pterocladiaceae</taxon>
        <taxon>Pterocladia</taxon>
    </lineage>
</organism>
<dbReference type="NCBIfam" id="NF004363">
    <property type="entry name" value="PRK05738.2-4"/>
    <property type="match status" value="1"/>
</dbReference>
<name>A0A6M3WW48_PTELU</name>
<comment type="subcellular location">
    <subcellularLocation>
        <location evidence="7">Plastid</location>
        <location evidence="7">Chloroplast</location>
    </subcellularLocation>
</comment>
<gene>
    <name evidence="7 8" type="primary">rpl23</name>
</gene>
<dbReference type="HAMAP" id="MF_01369_B">
    <property type="entry name" value="Ribosomal_uL23_B"/>
    <property type="match status" value="1"/>
</dbReference>
<dbReference type="Gene3D" id="3.30.70.330">
    <property type="match status" value="1"/>
</dbReference>
<geneLocation type="chloroplast" evidence="8"/>
<evidence type="ECO:0000256" key="5">
    <source>
        <dbReference type="ARBA" id="ARBA00023274"/>
    </source>
</evidence>
<accession>A0A6M3WW48</accession>
<evidence type="ECO:0000256" key="1">
    <source>
        <dbReference type="ARBA" id="ARBA00006700"/>
    </source>
</evidence>
<dbReference type="GO" id="GO:0003735">
    <property type="term" value="F:structural constituent of ribosome"/>
    <property type="evidence" value="ECO:0007669"/>
    <property type="project" value="InterPro"/>
</dbReference>
<sequence>MIHTTNHNKEELLIDLIKYPILTDKTTKLIEENQYCFAVLRNTKKPVIKEAIEYIFKVKVKSVNTCNQPNKKKRVGKFVGKRASYKKAIVTLHNDYSINLFPDN</sequence>
<reference evidence="8" key="1">
    <citation type="journal article" date="2020" name="J. Phycol.">
        <title>The Organelle Genomes in the Photosynthetic Red Algal Parasite Pterocladiophila hemisphaerica (Florideophyceae, Rhodophyta) Have Elevated Substitution Rates and Extreme Gene Loss in the Plastid Genome.</title>
        <authorList>
            <person name="Preuss M."/>
            <person name="Verbruggen H."/>
            <person name="Zuccarello G.C."/>
        </authorList>
    </citation>
    <scope>NUCLEOTIDE SEQUENCE</scope>
</reference>
<evidence type="ECO:0000256" key="4">
    <source>
        <dbReference type="ARBA" id="ARBA00022980"/>
    </source>
</evidence>
<dbReference type="FunFam" id="3.30.70.330:FF:000001">
    <property type="entry name" value="50S ribosomal protein L23"/>
    <property type="match status" value="1"/>
</dbReference>
<dbReference type="PANTHER" id="PTHR11620">
    <property type="entry name" value="60S RIBOSOMAL PROTEIN L23A"/>
    <property type="match status" value="1"/>
</dbReference>